<gene>
    <name evidence="7" type="ORF">CJ204_09740</name>
</gene>
<feature type="transmembrane region" description="Helical" evidence="6">
    <location>
        <begin position="96"/>
        <end position="116"/>
    </location>
</feature>
<feature type="transmembrane region" description="Helical" evidence="6">
    <location>
        <begin position="122"/>
        <end position="143"/>
    </location>
</feature>
<evidence type="ECO:0000256" key="6">
    <source>
        <dbReference type="SAM" id="Phobius"/>
    </source>
</evidence>
<dbReference type="Pfam" id="PF07690">
    <property type="entry name" value="MFS_1"/>
    <property type="match status" value="1"/>
</dbReference>
<feature type="transmembrane region" description="Helical" evidence="6">
    <location>
        <begin position="164"/>
        <end position="192"/>
    </location>
</feature>
<dbReference type="InterPro" id="IPR011701">
    <property type="entry name" value="MFS"/>
</dbReference>
<dbReference type="STRING" id="1725.WU86_10350"/>
<sequence length="445" mass="48239">MSVDTSGRVLQGWNPEDEASWDKAIAWRTLSITTFSMILAFAVWFLVSAIAPKLNDIGFNLTSGQLYWLAALPGLSGGAIRLIYMFLPPVLGTRKLVGITSLLLAVPMLGWGFAVTDPSTPYWWLVVLALMTGIGGGCFSGYMPSTGYFFPKRMSGTALGLQAGIGNFGMSLIQLIAPWLMGFTLLGIGFIAPQRDAANQSDLWVHNVAWFFVPWAIVAAILAFTLLKDVPVKANFRQQLDIFGNKNTWILTIIYIMTFGAFSGFAAQYALLVNNVFGKSSDFVAQGYDPETLPKGAALAFLGPMIGAGVRALWGPLCDRFGGAIWTFICGVGMTVFTVVVAFLVNPTEPGQFWWFFAAMMTVFFFSGLGNAGTFKQMPMILNPRQAGGVIGWTAAIAAFGPFIVGMLLSALDPKVFFLGCAVFFAFATTLTWIYYARPNAPFPG</sequence>
<keyword evidence="5 6" id="KW-0472">Membrane</keyword>
<keyword evidence="3 6" id="KW-0812">Transmembrane</keyword>
<dbReference type="GO" id="GO:0016020">
    <property type="term" value="C:membrane"/>
    <property type="evidence" value="ECO:0007669"/>
    <property type="project" value="UniProtKB-SubCell"/>
</dbReference>
<comment type="similarity">
    <text evidence="2">Belongs to the major facilitator superfamily. Nitrate/nitrite porter (TC 2.A.1.8) family.</text>
</comment>
<dbReference type="AlphaFoldDB" id="A0A2N6SX85"/>
<feature type="transmembrane region" description="Helical" evidence="6">
    <location>
        <begin position="390"/>
        <end position="410"/>
    </location>
</feature>
<dbReference type="Proteomes" id="UP000235363">
    <property type="component" value="Unassembled WGS sequence"/>
</dbReference>
<dbReference type="RefSeq" id="WP_102213871.1">
    <property type="nucleotide sequence ID" value="NZ_PNHF01000023.1"/>
</dbReference>
<evidence type="ECO:0000256" key="1">
    <source>
        <dbReference type="ARBA" id="ARBA00004141"/>
    </source>
</evidence>
<dbReference type="CDD" id="cd17341">
    <property type="entry name" value="MFS_NRT2_like"/>
    <property type="match status" value="1"/>
</dbReference>
<feature type="transmembrane region" description="Helical" evidence="6">
    <location>
        <begin position="416"/>
        <end position="436"/>
    </location>
</feature>
<comment type="caution">
    <text evidence="7">The sequence shown here is derived from an EMBL/GenBank/DDBJ whole genome shotgun (WGS) entry which is preliminary data.</text>
</comment>
<reference evidence="7 8" key="1">
    <citation type="submission" date="2017-09" db="EMBL/GenBank/DDBJ databases">
        <title>Bacterial strain isolated from the female urinary microbiota.</title>
        <authorList>
            <person name="Thomas-White K."/>
            <person name="Kumar N."/>
            <person name="Forster S."/>
            <person name="Putonti C."/>
            <person name="Lawley T."/>
            <person name="Wolfe A.J."/>
        </authorList>
    </citation>
    <scope>NUCLEOTIDE SEQUENCE [LARGE SCALE GENOMIC DNA]</scope>
    <source>
        <strain evidence="7 8">UMB0908</strain>
    </source>
</reference>
<proteinExistence type="inferred from homology"/>
<dbReference type="SUPFAM" id="SSF103473">
    <property type="entry name" value="MFS general substrate transporter"/>
    <property type="match status" value="1"/>
</dbReference>
<evidence type="ECO:0000313" key="7">
    <source>
        <dbReference type="EMBL" id="PMC61681.1"/>
    </source>
</evidence>
<keyword evidence="4 6" id="KW-1133">Transmembrane helix</keyword>
<evidence type="ECO:0000313" key="8">
    <source>
        <dbReference type="Proteomes" id="UP000235363"/>
    </source>
</evidence>
<dbReference type="Gene3D" id="1.20.1250.20">
    <property type="entry name" value="MFS general substrate transporter like domains"/>
    <property type="match status" value="1"/>
</dbReference>
<dbReference type="PANTHER" id="PTHR23515">
    <property type="entry name" value="HIGH-AFFINITY NITRATE TRANSPORTER 2.3"/>
    <property type="match status" value="1"/>
</dbReference>
<organism evidence="7 8">
    <name type="scientific">Corynebacterium xerosis</name>
    <dbReference type="NCBI Taxonomy" id="1725"/>
    <lineage>
        <taxon>Bacteria</taxon>
        <taxon>Bacillati</taxon>
        <taxon>Actinomycetota</taxon>
        <taxon>Actinomycetes</taxon>
        <taxon>Mycobacteriales</taxon>
        <taxon>Corynebacteriaceae</taxon>
        <taxon>Corynebacterium</taxon>
    </lineage>
</organism>
<feature type="transmembrane region" description="Helical" evidence="6">
    <location>
        <begin position="66"/>
        <end position="84"/>
    </location>
</feature>
<feature type="transmembrane region" description="Helical" evidence="6">
    <location>
        <begin position="292"/>
        <end position="314"/>
    </location>
</feature>
<name>A0A2N6SX85_9CORY</name>
<evidence type="ECO:0000256" key="3">
    <source>
        <dbReference type="ARBA" id="ARBA00022692"/>
    </source>
</evidence>
<protein>
    <submittedName>
        <fullName evidence="7">MFS transporter</fullName>
    </submittedName>
</protein>
<evidence type="ECO:0000256" key="5">
    <source>
        <dbReference type="ARBA" id="ARBA00023136"/>
    </source>
</evidence>
<feature type="transmembrane region" description="Helical" evidence="6">
    <location>
        <begin position="248"/>
        <end position="272"/>
    </location>
</feature>
<dbReference type="EMBL" id="PNHF01000023">
    <property type="protein sequence ID" value="PMC61681.1"/>
    <property type="molecule type" value="Genomic_DNA"/>
</dbReference>
<feature type="transmembrane region" description="Helical" evidence="6">
    <location>
        <begin position="321"/>
        <end position="345"/>
    </location>
</feature>
<dbReference type="InterPro" id="IPR044772">
    <property type="entry name" value="NO3_transporter"/>
</dbReference>
<evidence type="ECO:0000256" key="2">
    <source>
        <dbReference type="ARBA" id="ARBA00008432"/>
    </source>
</evidence>
<evidence type="ECO:0000256" key="4">
    <source>
        <dbReference type="ARBA" id="ARBA00022989"/>
    </source>
</evidence>
<dbReference type="GO" id="GO:0015112">
    <property type="term" value="F:nitrate transmembrane transporter activity"/>
    <property type="evidence" value="ECO:0007669"/>
    <property type="project" value="InterPro"/>
</dbReference>
<dbReference type="InterPro" id="IPR036259">
    <property type="entry name" value="MFS_trans_sf"/>
</dbReference>
<comment type="subcellular location">
    <subcellularLocation>
        <location evidence="1">Membrane</location>
        <topology evidence="1">Multi-pass membrane protein</topology>
    </subcellularLocation>
</comment>
<feature type="transmembrane region" description="Helical" evidence="6">
    <location>
        <begin position="25"/>
        <end position="46"/>
    </location>
</feature>
<feature type="transmembrane region" description="Helical" evidence="6">
    <location>
        <begin position="204"/>
        <end position="227"/>
    </location>
</feature>
<accession>A0A2N6SX85</accession>
<feature type="transmembrane region" description="Helical" evidence="6">
    <location>
        <begin position="351"/>
        <end position="369"/>
    </location>
</feature>